<gene>
    <name evidence="5" type="ORF">ACFSDX_09545</name>
</gene>
<dbReference type="GO" id="GO:0005524">
    <property type="term" value="F:ATP binding"/>
    <property type="evidence" value="ECO:0007669"/>
    <property type="project" value="UniProtKB-KW"/>
</dbReference>
<dbReference type="EMBL" id="JBHUFD010000003">
    <property type="protein sequence ID" value="MFD1872674.1"/>
    <property type="molecule type" value="Genomic_DNA"/>
</dbReference>
<dbReference type="PANTHER" id="PTHR23073">
    <property type="entry name" value="26S PROTEASOME REGULATORY SUBUNIT"/>
    <property type="match status" value="1"/>
</dbReference>
<dbReference type="SMART" id="SM00382">
    <property type="entry name" value="AAA"/>
    <property type="match status" value="1"/>
</dbReference>
<dbReference type="CDD" id="cd19481">
    <property type="entry name" value="RecA-like_protease"/>
    <property type="match status" value="1"/>
</dbReference>
<dbReference type="SUPFAM" id="SSF52540">
    <property type="entry name" value="P-loop containing nucleoside triphosphate hydrolases"/>
    <property type="match status" value="1"/>
</dbReference>
<accession>A0ABW4QT51</accession>
<sequence length="458" mass="51180">MEIVNPTLGETLAAELDWLAAVLEARFNLHFGLGDAVAALSKKALPAPDLHQATNAYAEHTRHLSWPERLVLALALAPHLRPQALDLFFTRNSAYDRPFTEFGGLKGKHHPGFLPSGETALFVLAGSDLARRQRYQARLWSSSRLAKARLVQLEAAEPGEPALSGALTVPPEALAHLTTGKRLRPQYRADFPAQRISTPLKWADLVLDHPVLEQLAELKTWLRHQDEILQHPHLRRHLKPGYRALFYGPPGTGKTLTACLLGKSTRPRHQVYRVDSSMLVSKYIGETEKNLAHVFDTAERRRWILFFDEADALFGKRSTGSTANDRHANQEVAYLLQRIEDFPGVIILASNLKGNLDEAFARRFQAMVRFPLPGPAERLRLWQAAFAPSPEAAPEATFSLAADVQFEELAEKYQLTGGAILNVLRYCVLLGLRHRRPITLGELQLGIQRELAKEGKTT</sequence>
<dbReference type="Gene3D" id="3.40.50.300">
    <property type="entry name" value="P-loop containing nucleotide triphosphate hydrolases"/>
    <property type="match status" value="1"/>
</dbReference>
<keyword evidence="3 5" id="KW-0067">ATP-binding</keyword>
<dbReference type="Proteomes" id="UP001597197">
    <property type="component" value="Unassembled WGS sequence"/>
</dbReference>
<keyword evidence="6" id="KW-1185">Reference proteome</keyword>
<evidence type="ECO:0000256" key="1">
    <source>
        <dbReference type="ARBA" id="ARBA00006914"/>
    </source>
</evidence>
<name>A0ABW4QT51_9BACT</name>
<evidence type="ECO:0000256" key="3">
    <source>
        <dbReference type="ARBA" id="ARBA00022840"/>
    </source>
</evidence>
<comment type="similarity">
    <text evidence="1">Belongs to the AAA ATPase family.</text>
</comment>
<evidence type="ECO:0000256" key="2">
    <source>
        <dbReference type="ARBA" id="ARBA00022741"/>
    </source>
</evidence>
<dbReference type="Pfam" id="PF00004">
    <property type="entry name" value="AAA"/>
    <property type="match status" value="1"/>
</dbReference>
<evidence type="ECO:0000259" key="4">
    <source>
        <dbReference type="SMART" id="SM00382"/>
    </source>
</evidence>
<dbReference type="RefSeq" id="WP_382313122.1">
    <property type="nucleotide sequence ID" value="NZ_JBHUFD010000003.1"/>
</dbReference>
<dbReference type="InterPro" id="IPR003959">
    <property type="entry name" value="ATPase_AAA_core"/>
</dbReference>
<organism evidence="5 6">
    <name type="scientific">Hymenobacter bucti</name>
    <dbReference type="NCBI Taxonomy" id="1844114"/>
    <lineage>
        <taxon>Bacteria</taxon>
        <taxon>Pseudomonadati</taxon>
        <taxon>Bacteroidota</taxon>
        <taxon>Cytophagia</taxon>
        <taxon>Cytophagales</taxon>
        <taxon>Hymenobacteraceae</taxon>
        <taxon>Hymenobacter</taxon>
    </lineage>
</organism>
<dbReference type="InterPro" id="IPR027417">
    <property type="entry name" value="P-loop_NTPase"/>
</dbReference>
<proteinExistence type="inferred from homology"/>
<evidence type="ECO:0000313" key="6">
    <source>
        <dbReference type="Proteomes" id="UP001597197"/>
    </source>
</evidence>
<dbReference type="InterPro" id="IPR003593">
    <property type="entry name" value="AAA+_ATPase"/>
</dbReference>
<dbReference type="InterPro" id="IPR050221">
    <property type="entry name" value="26S_Proteasome_ATPase"/>
</dbReference>
<comment type="caution">
    <text evidence="5">The sequence shown here is derived from an EMBL/GenBank/DDBJ whole genome shotgun (WGS) entry which is preliminary data.</text>
</comment>
<protein>
    <submittedName>
        <fullName evidence="5">ATP-binding protein</fullName>
    </submittedName>
</protein>
<evidence type="ECO:0000313" key="5">
    <source>
        <dbReference type="EMBL" id="MFD1872674.1"/>
    </source>
</evidence>
<feature type="domain" description="AAA+ ATPase" evidence="4">
    <location>
        <begin position="240"/>
        <end position="374"/>
    </location>
</feature>
<keyword evidence="2" id="KW-0547">Nucleotide-binding</keyword>
<reference evidence="6" key="1">
    <citation type="journal article" date="2019" name="Int. J. Syst. Evol. Microbiol.">
        <title>The Global Catalogue of Microorganisms (GCM) 10K type strain sequencing project: providing services to taxonomists for standard genome sequencing and annotation.</title>
        <authorList>
            <consortium name="The Broad Institute Genomics Platform"/>
            <consortium name="The Broad Institute Genome Sequencing Center for Infectious Disease"/>
            <person name="Wu L."/>
            <person name="Ma J."/>
        </authorList>
    </citation>
    <scope>NUCLEOTIDE SEQUENCE [LARGE SCALE GENOMIC DNA]</scope>
    <source>
        <strain evidence="6">CGMCC 1.15795</strain>
    </source>
</reference>